<dbReference type="InterPro" id="IPR003675">
    <property type="entry name" value="Rce1/LyrA-like_dom"/>
</dbReference>
<protein>
    <recommendedName>
        <fullName evidence="3">CAAX prenyl protease 2/Lysostaphin resistance protein A-like domain-containing protein</fullName>
    </recommendedName>
</protein>
<feature type="transmembrane region" description="Helical" evidence="1">
    <location>
        <begin position="247"/>
        <end position="265"/>
    </location>
</feature>
<organism evidence="4 5">
    <name type="scientific">Vanilla planifolia</name>
    <name type="common">Vanilla</name>
    <dbReference type="NCBI Taxonomy" id="51239"/>
    <lineage>
        <taxon>Eukaryota</taxon>
        <taxon>Viridiplantae</taxon>
        <taxon>Streptophyta</taxon>
        <taxon>Embryophyta</taxon>
        <taxon>Tracheophyta</taxon>
        <taxon>Spermatophyta</taxon>
        <taxon>Magnoliopsida</taxon>
        <taxon>Liliopsida</taxon>
        <taxon>Asparagales</taxon>
        <taxon>Orchidaceae</taxon>
        <taxon>Vanilloideae</taxon>
        <taxon>Vanilleae</taxon>
        <taxon>Vanilla</taxon>
    </lineage>
</organism>
<dbReference type="EMBL" id="JADCNL010000014">
    <property type="protein sequence ID" value="KAG0453331.1"/>
    <property type="molecule type" value="Genomic_DNA"/>
</dbReference>
<keyword evidence="2" id="KW-0732">Signal</keyword>
<dbReference type="Proteomes" id="UP000636800">
    <property type="component" value="Unassembled WGS sequence"/>
</dbReference>
<evidence type="ECO:0000313" key="5">
    <source>
        <dbReference type="Proteomes" id="UP000636800"/>
    </source>
</evidence>
<evidence type="ECO:0000256" key="2">
    <source>
        <dbReference type="SAM" id="SignalP"/>
    </source>
</evidence>
<gene>
    <name evidence="4" type="ORF">HPP92_025995</name>
</gene>
<feature type="signal peptide" evidence="2">
    <location>
        <begin position="1"/>
        <end position="24"/>
    </location>
</feature>
<dbReference type="AlphaFoldDB" id="A0A835PJG1"/>
<feature type="transmembrane region" description="Helical" evidence="1">
    <location>
        <begin position="166"/>
        <end position="185"/>
    </location>
</feature>
<dbReference type="PANTHER" id="PTHR43592:SF4">
    <property type="entry name" value="CAAX AMINO TERMINAL PROTEASE FAMILY PROTEIN"/>
    <property type="match status" value="1"/>
</dbReference>
<keyword evidence="1" id="KW-0812">Transmembrane</keyword>
<feature type="transmembrane region" description="Helical" evidence="1">
    <location>
        <begin position="125"/>
        <end position="146"/>
    </location>
</feature>
<proteinExistence type="predicted"/>
<keyword evidence="1" id="KW-1133">Transmembrane helix</keyword>
<accession>A0A835PJG1</accession>
<dbReference type="GO" id="GO:0004175">
    <property type="term" value="F:endopeptidase activity"/>
    <property type="evidence" value="ECO:0007669"/>
    <property type="project" value="UniProtKB-ARBA"/>
</dbReference>
<evidence type="ECO:0000259" key="3">
    <source>
        <dbReference type="Pfam" id="PF02517"/>
    </source>
</evidence>
<feature type="transmembrane region" description="Helical" evidence="1">
    <location>
        <begin position="90"/>
        <end position="113"/>
    </location>
</feature>
<keyword evidence="5" id="KW-1185">Reference proteome</keyword>
<dbReference type="Pfam" id="PF02517">
    <property type="entry name" value="Rce1-like"/>
    <property type="match status" value="1"/>
</dbReference>
<reference evidence="4 5" key="1">
    <citation type="journal article" date="2020" name="Nat. Food">
        <title>A phased Vanilla planifolia genome enables genetic improvement of flavour and production.</title>
        <authorList>
            <person name="Hasing T."/>
            <person name="Tang H."/>
            <person name="Brym M."/>
            <person name="Khazi F."/>
            <person name="Huang T."/>
            <person name="Chambers A.H."/>
        </authorList>
    </citation>
    <scope>NUCLEOTIDE SEQUENCE [LARGE SCALE GENOMIC DNA]</scope>
    <source>
        <tissue evidence="4">Leaf</tissue>
    </source>
</reference>
<feature type="chain" id="PRO_5032384012" description="CAAX prenyl protease 2/Lysostaphin resistance protein A-like domain-containing protein" evidence="2">
    <location>
        <begin position="25"/>
        <end position="309"/>
    </location>
</feature>
<feature type="domain" description="CAAX prenyl protease 2/Lysostaphin resistance protein A-like" evidence="3">
    <location>
        <begin position="215"/>
        <end position="301"/>
    </location>
</feature>
<dbReference type="PANTHER" id="PTHR43592">
    <property type="entry name" value="CAAX AMINO TERMINAL PROTEASE"/>
    <property type="match status" value="1"/>
</dbReference>
<evidence type="ECO:0000256" key="1">
    <source>
        <dbReference type="SAM" id="Phobius"/>
    </source>
</evidence>
<dbReference type="GO" id="GO:0080120">
    <property type="term" value="P:CAAX-box protein maturation"/>
    <property type="evidence" value="ECO:0007669"/>
    <property type="project" value="UniProtKB-ARBA"/>
</dbReference>
<feature type="transmembrane region" description="Helical" evidence="1">
    <location>
        <begin position="272"/>
        <end position="294"/>
    </location>
</feature>
<name>A0A835PJG1_VANPL</name>
<sequence length="309" mass="33949">MIMTLSPPLLLAGLGAVPASSTTAKIIPLEPLTCIFSPFILSSSKFELRKRGTFCQCSCTPKNGVQSLLESFSVLSQDIPWDTESTWSTFMAYILILHIPLSFGGLSIVARVLHLSDLDPLTRVASVLALQTTELAGVLAFLYHTSNQKHKLTSYFLGTCYSKERNWIKATALGIGLLSVLVFLTSMLADRLIGPQHVNNPILKEILLHSPVSKATCFFLYCVVAPLLEETVYRGFLFTSLASKTKLWQAVCLASFAFSLSHFSLENSVQLFIIGFILASVYSWSGNLLAPLALHSLYNALILLYTMIS</sequence>
<comment type="caution">
    <text evidence="4">The sequence shown here is derived from an EMBL/GenBank/DDBJ whole genome shotgun (WGS) entry which is preliminary data.</text>
</comment>
<evidence type="ECO:0000313" key="4">
    <source>
        <dbReference type="EMBL" id="KAG0453331.1"/>
    </source>
</evidence>
<keyword evidence="1" id="KW-0472">Membrane</keyword>